<dbReference type="InterPro" id="IPR001810">
    <property type="entry name" value="F-box_dom"/>
</dbReference>
<proteinExistence type="predicted"/>
<sequence length="394" mass="44806">MAGHEPELGLWEQLPSEMIRSILGKLPLKSLCVCRSVCSQWKTMIDDGQVVYAGVPAKSTIFYCQPALRFYHHSEDLAVEEGSCKPLLAFPNRRRSLWEWRNPSFVGSRDLSVEHSVLMAADGGLLCFSCFSTNPGPDNLVIYNPLTGRWRVLTVPLPVFPKLSESETAFVDVFRFLLVGLIMDEESGNYKLVVAGIEKDGPRETHLYDSAKMTWRLSSPVPTLPEGEWGNWRAERAVCCRGNIYWHVYADGSRNAGVGFIHGLLKFDVGVGSWTFVKEDRLSAVIDLHMVVHEEELLLLRFMLDDDYLELEDSKGDALELEELGPEVEYAYYPDIDLHFGYAKRQFLDLVDAGDDLLRILVHDEAVWLPRWDLMGRTDTEFFCTFIPTLRAFV</sequence>
<evidence type="ECO:0000313" key="3">
    <source>
        <dbReference type="Proteomes" id="UP001633002"/>
    </source>
</evidence>
<dbReference type="InterPro" id="IPR006527">
    <property type="entry name" value="F-box-assoc_dom_typ1"/>
</dbReference>
<name>A0ABD3HXT2_9MARC</name>
<dbReference type="Pfam" id="PF07734">
    <property type="entry name" value="FBA_1"/>
    <property type="match status" value="1"/>
</dbReference>
<comment type="caution">
    <text evidence="2">The sequence shown here is derived from an EMBL/GenBank/DDBJ whole genome shotgun (WGS) entry which is preliminary data.</text>
</comment>
<dbReference type="EMBL" id="JBJQOH010000002">
    <property type="protein sequence ID" value="KAL3695791.1"/>
    <property type="molecule type" value="Genomic_DNA"/>
</dbReference>
<dbReference type="SMART" id="SM00256">
    <property type="entry name" value="FBOX"/>
    <property type="match status" value="1"/>
</dbReference>
<dbReference type="InterPro" id="IPR050796">
    <property type="entry name" value="SCF_F-box_component"/>
</dbReference>
<dbReference type="InterPro" id="IPR011043">
    <property type="entry name" value="Gal_Oxase/kelch_b-propeller"/>
</dbReference>
<dbReference type="SUPFAM" id="SSF50965">
    <property type="entry name" value="Galactose oxidase, central domain"/>
    <property type="match status" value="1"/>
</dbReference>
<dbReference type="Gene3D" id="2.120.10.80">
    <property type="entry name" value="Kelch-type beta propeller"/>
    <property type="match status" value="1"/>
</dbReference>
<evidence type="ECO:0000313" key="2">
    <source>
        <dbReference type="EMBL" id="KAL3695791.1"/>
    </source>
</evidence>
<dbReference type="AlphaFoldDB" id="A0ABD3HXT2"/>
<evidence type="ECO:0000259" key="1">
    <source>
        <dbReference type="PROSITE" id="PS50181"/>
    </source>
</evidence>
<gene>
    <name evidence="2" type="ORF">R1sor_009867</name>
</gene>
<dbReference type="PANTHER" id="PTHR31672">
    <property type="entry name" value="BNACNNG10540D PROTEIN"/>
    <property type="match status" value="1"/>
</dbReference>
<protein>
    <recommendedName>
        <fullName evidence="1">F-box domain-containing protein</fullName>
    </recommendedName>
</protein>
<dbReference type="SUPFAM" id="SSF81383">
    <property type="entry name" value="F-box domain"/>
    <property type="match status" value="1"/>
</dbReference>
<reference evidence="2 3" key="1">
    <citation type="submission" date="2024-09" db="EMBL/GenBank/DDBJ databases">
        <title>Chromosome-scale assembly of Riccia sorocarpa.</title>
        <authorList>
            <person name="Paukszto L."/>
        </authorList>
    </citation>
    <scope>NUCLEOTIDE SEQUENCE [LARGE SCALE GENOMIC DNA]</scope>
    <source>
        <strain evidence="2">LP-2024</strain>
        <tissue evidence="2">Aerial parts of the thallus</tissue>
    </source>
</reference>
<dbReference type="InterPro" id="IPR015915">
    <property type="entry name" value="Kelch-typ_b-propeller"/>
</dbReference>
<dbReference type="PROSITE" id="PS50181">
    <property type="entry name" value="FBOX"/>
    <property type="match status" value="1"/>
</dbReference>
<feature type="domain" description="F-box" evidence="1">
    <location>
        <begin position="8"/>
        <end position="55"/>
    </location>
</feature>
<dbReference type="PANTHER" id="PTHR31672:SF2">
    <property type="entry name" value="F-BOX DOMAIN-CONTAINING PROTEIN"/>
    <property type="match status" value="1"/>
</dbReference>
<accession>A0ABD3HXT2</accession>
<organism evidence="2 3">
    <name type="scientific">Riccia sorocarpa</name>
    <dbReference type="NCBI Taxonomy" id="122646"/>
    <lineage>
        <taxon>Eukaryota</taxon>
        <taxon>Viridiplantae</taxon>
        <taxon>Streptophyta</taxon>
        <taxon>Embryophyta</taxon>
        <taxon>Marchantiophyta</taxon>
        <taxon>Marchantiopsida</taxon>
        <taxon>Marchantiidae</taxon>
        <taxon>Marchantiales</taxon>
        <taxon>Ricciaceae</taxon>
        <taxon>Riccia</taxon>
    </lineage>
</organism>
<dbReference type="Proteomes" id="UP001633002">
    <property type="component" value="Unassembled WGS sequence"/>
</dbReference>
<dbReference type="Pfam" id="PF00646">
    <property type="entry name" value="F-box"/>
    <property type="match status" value="1"/>
</dbReference>
<keyword evidence="3" id="KW-1185">Reference proteome</keyword>
<dbReference type="Gene3D" id="1.20.1280.50">
    <property type="match status" value="1"/>
</dbReference>
<dbReference type="InterPro" id="IPR036047">
    <property type="entry name" value="F-box-like_dom_sf"/>
</dbReference>